<evidence type="ECO:0000313" key="2">
    <source>
        <dbReference type="Proteomes" id="UP000245698"/>
    </source>
</evidence>
<name>A0A2P9ARD2_9HYPH</name>
<proteinExistence type="predicted"/>
<dbReference type="Proteomes" id="UP000245698">
    <property type="component" value="Unassembled WGS sequence"/>
</dbReference>
<gene>
    <name evidence="1" type="ORF">BQ8482_360126</name>
</gene>
<sequence length="64" mass="7207">MMGAGKRTVEELPHALVDIRGSVQTCDRCSSRCPRAMDLDQFVHPAWADADPGLLNERDERLRL</sequence>
<protein>
    <submittedName>
        <fullName evidence="1">Uncharacterized protein</fullName>
    </submittedName>
</protein>
<dbReference type="AlphaFoldDB" id="A0A2P9ARD2"/>
<organism evidence="1 2">
    <name type="scientific">Mesorhizobium delmotii</name>
    <dbReference type="NCBI Taxonomy" id="1631247"/>
    <lineage>
        <taxon>Bacteria</taxon>
        <taxon>Pseudomonadati</taxon>
        <taxon>Pseudomonadota</taxon>
        <taxon>Alphaproteobacteria</taxon>
        <taxon>Hyphomicrobiales</taxon>
        <taxon>Phyllobacteriaceae</taxon>
        <taxon>Mesorhizobium</taxon>
    </lineage>
</organism>
<reference evidence="2" key="1">
    <citation type="submission" date="2016-12" db="EMBL/GenBank/DDBJ databases">
        <authorList>
            <person name="Brunel B."/>
        </authorList>
    </citation>
    <scope>NUCLEOTIDE SEQUENCE [LARGE SCALE GENOMIC DNA]</scope>
</reference>
<keyword evidence="2" id="KW-1185">Reference proteome</keyword>
<accession>A0A2P9ARD2</accession>
<dbReference type="EMBL" id="FUIG01000044">
    <property type="protein sequence ID" value="SJM33725.1"/>
    <property type="molecule type" value="Genomic_DNA"/>
</dbReference>
<evidence type="ECO:0000313" key="1">
    <source>
        <dbReference type="EMBL" id="SJM33725.1"/>
    </source>
</evidence>